<sequence length="132" mass="14071">MGDLLIAIVDDESARDATVDLVKALGFAAAGFDSAAALLRSEDLHKMDCLITDVRMPGMGGFELHRDLAASGFTIPTILMTAYPEDRIRPQALGEGIKCYIAKPLEADELLSCILSAVDHAEGPVGKGSQRR</sequence>
<dbReference type="InterPro" id="IPR050595">
    <property type="entry name" value="Bact_response_regulator"/>
</dbReference>
<dbReference type="PROSITE" id="PS50110">
    <property type="entry name" value="RESPONSE_REGULATORY"/>
    <property type="match status" value="1"/>
</dbReference>
<name>A0ABV6YA73_9HYPH</name>
<feature type="domain" description="Response regulatory" evidence="3">
    <location>
        <begin position="4"/>
        <end position="118"/>
    </location>
</feature>
<dbReference type="InterPro" id="IPR001789">
    <property type="entry name" value="Sig_transdc_resp-reg_receiver"/>
</dbReference>
<dbReference type="Gene3D" id="3.40.50.2300">
    <property type="match status" value="1"/>
</dbReference>
<dbReference type="RefSeq" id="WP_377030217.1">
    <property type="nucleotide sequence ID" value="NZ_JBHOMY010000043.1"/>
</dbReference>
<dbReference type="PANTHER" id="PTHR44591">
    <property type="entry name" value="STRESS RESPONSE REGULATOR PROTEIN 1"/>
    <property type="match status" value="1"/>
</dbReference>
<protein>
    <submittedName>
        <fullName evidence="4">Response regulator</fullName>
    </submittedName>
</protein>
<dbReference type="PANTHER" id="PTHR44591:SF25">
    <property type="entry name" value="CHEMOTAXIS TWO-COMPONENT RESPONSE REGULATOR"/>
    <property type="match status" value="1"/>
</dbReference>
<organism evidence="4 5">
    <name type="scientific">Microvirga arabica</name>
    <dbReference type="NCBI Taxonomy" id="1128671"/>
    <lineage>
        <taxon>Bacteria</taxon>
        <taxon>Pseudomonadati</taxon>
        <taxon>Pseudomonadota</taxon>
        <taxon>Alphaproteobacteria</taxon>
        <taxon>Hyphomicrobiales</taxon>
        <taxon>Methylobacteriaceae</taxon>
        <taxon>Microvirga</taxon>
    </lineage>
</organism>
<evidence type="ECO:0000313" key="4">
    <source>
        <dbReference type="EMBL" id="MFC1458174.1"/>
    </source>
</evidence>
<proteinExistence type="predicted"/>
<evidence type="ECO:0000259" key="3">
    <source>
        <dbReference type="PROSITE" id="PS50110"/>
    </source>
</evidence>
<dbReference type="SMART" id="SM00448">
    <property type="entry name" value="REC"/>
    <property type="match status" value="1"/>
</dbReference>
<accession>A0ABV6YA73</accession>
<evidence type="ECO:0000256" key="1">
    <source>
        <dbReference type="ARBA" id="ARBA00022553"/>
    </source>
</evidence>
<dbReference type="Proteomes" id="UP001593940">
    <property type="component" value="Unassembled WGS sequence"/>
</dbReference>
<feature type="modified residue" description="4-aspartylphosphate" evidence="2">
    <location>
        <position position="53"/>
    </location>
</feature>
<reference evidence="4 5" key="1">
    <citation type="submission" date="2024-09" db="EMBL/GenBank/DDBJ databases">
        <title>Nodulacao em especies de Leguminosae Basais da Amazonia e Caracterizacao dos Rizobios e Bacterias Associadas aos Nodulos.</title>
        <authorList>
            <person name="Jambeiro I.C.A."/>
            <person name="Lopes I.S."/>
            <person name="Aguiar E.R.G.R."/>
            <person name="Santos A.F.J."/>
            <person name="Dos Santos J.M.F."/>
            <person name="Gross E."/>
        </authorList>
    </citation>
    <scope>NUCLEOTIDE SEQUENCE [LARGE SCALE GENOMIC DNA]</scope>
    <source>
        <strain evidence="4 5">BRUESC1165</strain>
    </source>
</reference>
<keyword evidence="1 2" id="KW-0597">Phosphoprotein</keyword>
<dbReference type="InterPro" id="IPR011006">
    <property type="entry name" value="CheY-like_superfamily"/>
</dbReference>
<evidence type="ECO:0000256" key="2">
    <source>
        <dbReference type="PROSITE-ProRule" id="PRU00169"/>
    </source>
</evidence>
<dbReference type="EMBL" id="JBHOMY010000043">
    <property type="protein sequence ID" value="MFC1458174.1"/>
    <property type="molecule type" value="Genomic_DNA"/>
</dbReference>
<gene>
    <name evidence="4" type="ORF">ACETIH_16005</name>
</gene>
<keyword evidence="5" id="KW-1185">Reference proteome</keyword>
<dbReference type="Pfam" id="PF00072">
    <property type="entry name" value="Response_reg"/>
    <property type="match status" value="1"/>
</dbReference>
<evidence type="ECO:0000313" key="5">
    <source>
        <dbReference type="Proteomes" id="UP001593940"/>
    </source>
</evidence>
<comment type="caution">
    <text evidence="4">The sequence shown here is derived from an EMBL/GenBank/DDBJ whole genome shotgun (WGS) entry which is preliminary data.</text>
</comment>
<dbReference type="SUPFAM" id="SSF52172">
    <property type="entry name" value="CheY-like"/>
    <property type="match status" value="1"/>
</dbReference>